<gene>
    <name evidence="3" type="ORF">GMOD_00004559</name>
</gene>
<dbReference type="AlphaFoldDB" id="A0A3M7MH56"/>
<organism evidence="3 4">
    <name type="scientific">Pyrenophora seminiperda CCB06</name>
    <dbReference type="NCBI Taxonomy" id="1302712"/>
    <lineage>
        <taxon>Eukaryota</taxon>
        <taxon>Fungi</taxon>
        <taxon>Dikarya</taxon>
        <taxon>Ascomycota</taxon>
        <taxon>Pezizomycotina</taxon>
        <taxon>Dothideomycetes</taxon>
        <taxon>Pleosporomycetidae</taxon>
        <taxon>Pleosporales</taxon>
        <taxon>Pleosporineae</taxon>
        <taxon>Pleosporaceae</taxon>
        <taxon>Pyrenophora</taxon>
    </lineage>
</organism>
<feature type="region of interest" description="Disordered" evidence="1">
    <location>
        <begin position="220"/>
        <end position="340"/>
    </location>
</feature>
<dbReference type="EMBL" id="KE747843">
    <property type="protein sequence ID" value="RMZ73768.1"/>
    <property type="molecule type" value="Genomic_DNA"/>
</dbReference>
<dbReference type="PANTHER" id="PTHR13182">
    <property type="entry name" value="ZINC FINGER PROTEIN 622"/>
    <property type="match status" value="1"/>
</dbReference>
<dbReference type="InterPro" id="IPR040025">
    <property type="entry name" value="Znf622/Rei1/Reh1"/>
</dbReference>
<sequence length="391" mass="43705">MASDPRKDFPCSTCSLKFACSALQRSHMQQAWHIHNLRQKVAGIAAISEEEYDILHTAAPTTSQHGLQLHNDEARMEAKGVRILPKRKKARISPQLPMDGQEEENVSVKQLSLHDGPPVTTVPGSAAATQCLFCPNTSSTPTENLDHMSSSLHGLFIPRRDRIVDMQCFLAYLGLLVYEYRECVYCGAEKSSVQAVQTHMRDKGHCKIDDGGELSVFWENEEEEEEEEEGKEENSGRGAGSSTTTDSVKHPSGSEKHFHQRHRQPFPSNKALTQPISHPHHLSLSSPSHAKPTQHRHARRTDPAPPRTHLPSHKLSHIPPSSSSTHATLTKSNRDLSTLNLAPSQLRTLATLDRRMKTRETSVLAKRRHQASRQPVKCVYYKTENPVYQAG</sequence>
<feature type="compositionally biased region" description="Acidic residues" evidence="1">
    <location>
        <begin position="220"/>
        <end position="231"/>
    </location>
</feature>
<dbReference type="InterPro" id="IPR041661">
    <property type="entry name" value="ZN622/Rei1/Reh1_Znf-C2H2"/>
</dbReference>
<reference evidence="3 4" key="1">
    <citation type="journal article" date="2014" name="PLoS ONE">
        <title>De novo Genome Assembly of the Fungal Plant Pathogen Pyrenophora semeniperda.</title>
        <authorList>
            <person name="Soliai M.M."/>
            <person name="Meyer S.E."/>
            <person name="Udall J.A."/>
            <person name="Elzinga D.E."/>
            <person name="Hermansen R.A."/>
            <person name="Bodily P.M."/>
            <person name="Hart A.A."/>
            <person name="Coleman C.E."/>
        </authorList>
    </citation>
    <scope>NUCLEOTIDE SEQUENCE [LARGE SCALE GENOMIC DNA]</scope>
    <source>
        <strain evidence="3 4">CCB06</strain>
        <tissue evidence="3">Mycelium</tissue>
    </source>
</reference>
<feature type="compositionally biased region" description="Polar residues" evidence="1">
    <location>
        <begin position="319"/>
        <end position="340"/>
    </location>
</feature>
<dbReference type="GO" id="GO:0042273">
    <property type="term" value="P:ribosomal large subunit biogenesis"/>
    <property type="evidence" value="ECO:0007669"/>
    <property type="project" value="TreeGrafter"/>
</dbReference>
<evidence type="ECO:0000313" key="4">
    <source>
        <dbReference type="Proteomes" id="UP000265663"/>
    </source>
</evidence>
<evidence type="ECO:0000313" key="3">
    <source>
        <dbReference type="EMBL" id="RMZ73768.1"/>
    </source>
</evidence>
<accession>A0A3M7MH56</accession>
<feature type="domain" description="C2H2-type" evidence="2">
    <location>
        <begin position="11"/>
        <end position="33"/>
    </location>
</feature>
<proteinExistence type="predicted"/>
<dbReference type="PANTHER" id="PTHR13182:SF8">
    <property type="entry name" value="CYTOPLASMIC 60S SUBUNIT BIOGENESIS FACTOR ZNF622"/>
    <property type="match status" value="1"/>
</dbReference>
<evidence type="ECO:0000259" key="2">
    <source>
        <dbReference type="PROSITE" id="PS00028"/>
    </source>
</evidence>
<dbReference type="PROSITE" id="PS00028">
    <property type="entry name" value="ZINC_FINGER_C2H2_1"/>
    <property type="match status" value="1"/>
</dbReference>
<dbReference type="OrthoDB" id="19329at2759"/>
<keyword evidence="4" id="KW-1185">Reference proteome</keyword>
<protein>
    <submittedName>
        <fullName evidence="3">Zinc finger U1-type</fullName>
    </submittedName>
</protein>
<feature type="compositionally biased region" description="Basic and acidic residues" evidence="1">
    <location>
        <begin position="247"/>
        <end position="257"/>
    </location>
</feature>
<dbReference type="InterPro" id="IPR013087">
    <property type="entry name" value="Znf_C2H2_type"/>
</dbReference>
<dbReference type="SMART" id="SM00355">
    <property type="entry name" value="ZnF_C2H2"/>
    <property type="match status" value="3"/>
</dbReference>
<dbReference type="Pfam" id="PF12756">
    <property type="entry name" value="zf-C2H2_2"/>
    <property type="match status" value="1"/>
</dbReference>
<name>A0A3M7MH56_9PLEO</name>
<evidence type="ECO:0000256" key="1">
    <source>
        <dbReference type="SAM" id="MobiDB-lite"/>
    </source>
</evidence>
<dbReference type="GO" id="GO:0030687">
    <property type="term" value="C:preribosome, large subunit precursor"/>
    <property type="evidence" value="ECO:0007669"/>
    <property type="project" value="TreeGrafter"/>
</dbReference>
<feature type="compositionally biased region" description="Polar residues" evidence="1">
    <location>
        <begin position="266"/>
        <end position="276"/>
    </location>
</feature>
<dbReference type="Proteomes" id="UP000265663">
    <property type="component" value="Unassembled WGS sequence"/>
</dbReference>